<evidence type="ECO:0000259" key="1">
    <source>
        <dbReference type="Pfam" id="PF14534"/>
    </source>
</evidence>
<reference evidence="2 3" key="1">
    <citation type="submission" date="2021-01" db="EMBL/GenBank/DDBJ databases">
        <title>Whole genome shotgun sequence of Microbispora corallina NBRC 16416.</title>
        <authorList>
            <person name="Komaki H."/>
            <person name="Tamura T."/>
        </authorList>
    </citation>
    <scope>NUCLEOTIDE SEQUENCE [LARGE SCALE GENOMIC DNA]</scope>
    <source>
        <strain evidence="2 3">NBRC 16416</strain>
    </source>
</reference>
<gene>
    <name evidence="2" type="ORF">Mco01_29860</name>
</gene>
<dbReference type="EMBL" id="BOOC01000011">
    <property type="protein sequence ID" value="GIH39986.1"/>
    <property type="molecule type" value="Genomic_DNA"/>
</dbReference>
<name>A0ABQ4FYS8_9ACTN</name>
<dbReference type="InterPro" id="IPR011944">
    <property type="entry name" value="Steroid_delta5-4_isomerase"/>
</dbReference>
<proteinExistence type="predicted"/>
<dbReference type="Proteomes" id="UP000603904">
    <property type="component" value="Unassembled WGS sequence"/>
</dbReference>
<accession>A0ABQ4FYS8</accession>
<comment type="caution">
    <text evidence="2">The sequence shown here is derived from an EMBL/GenBank/DDBJ whole genome shotgun (WGS) entry which is preliminary data.</text>
</comment>
<dbReference type="NCBIfam" id="TIGR02246">
    <property type="entry name" value="SgcJ/EcaC family oxidoreductase"/>
    <property type="match status" value="1"/>
</dbReference>
<dbReference type="RefSeq" id="WP_204057456.1">
    <property type="nucleotide sequence ID" value="NZ_BAAAGP010000027.1"/>
</dbReference>
<sequence length="139" mass="14664">MPVNSPTTVAVEATAAAAVPQRVIAAWADNDAAGFASVFTEHATMILPGDVFVTGRDRIRAYMEAAYAGPYAGSRVTGTPLAIRRLSDDLVLMITRGGVIEAGQTELAPGKAVRASWLLARVDGEWLVTAYQNTPISAF</sequence>
<dbReference type="SUPFAM" id="SSF54427">
    <property type="entry name" value="NTF2-like"/>
    <property type="match status" value="1"/>
</dbReference>
<dbReference type="Gene3D" id="3.10.450.50">
    <property type="match status" value="1"/>
</dbReference>
<evidence type="ECO:0000313" key="3">
    <source>
        <dbReference type="Proteomes" id="UP000603904"/>
    </source>
</evidence>
<dbReference type="InterPro" id="IPR027843">
    <property type="entry name" value="DUF4440"/>
</dbReference>
<protein>
    <recommendedName>
        <fullName evidence="1">DUF4440 domain-containing protein</fullName>
    </recommendedName>
</protein>
<organism evidence="2 3">
    <name type="scientific">Microbispora corallina</name>
    <dbReference type="NCBI Taxonomy" id="83302"/>
    <lineage>
        <taxon>Bacteria</taxon>
        <taxon>Bacillati</taxon>
        <taxon>Actinomycetota</taxon>
        <taxon>Actinomycetes</taxon>
        <taxon>Streptosporangiales</taxon>
        <taxon>Streptosporangiaceae</taxon>
        <taxon>Microbispora</taxon>
    </lineage>
</organism>
<dbReference type="InterPro" id="IPR032710">
    <property type="entry name" value="NTF2-like_dom_sf"/>
</dbReference>
<evidence type="ECO:0000313" key="2">
    <source>
        <dbReference type="EMBL" id="GIH39986.1"/>
    </source>
</evidence>
<dbReference type="Pfam" id="PF14534">
    <property type="entry name" value="DUF4440"/>
    <property type="match status" value="1"/>
</dbReference>
<keyword evidence="3" id="KW-1185">Reference proteome</keyword>
<feature type="domain" description="DUF4440" evidence="1">
    <location>
        <begin position="20"/>
        <end position="127"/>
    </location>
</feature>